<comment type="similarity">
    <text evidence="2 10">Belongs to the disproportionating enzyme family.</text>
</comment>
<evidence type="ECO:0000256" key="6">
    <source>
        <dbReference type="ARBA" id="ARBA00022679"/>
    </source>
</evidence>
<reference evidence="12" key="1">
    <citation type="submission" date="2017-02" db="EMBL/GenBank/DDBJ databases">
        <authorList>
            <person name="Varghese N."/>
            <person name="Submissions S."/>
        </authorList>
    </citation>
    <scope>NUCLEOTIDE SEQUENCE [LARGE SCALE GENOMIC DNA]</scope>
    <source>
        <strain evidence="12">ATCC 35199</strain>
    </source>
</reference>
<evidence type="ECO:0000256" key="7">
    <source>
        <dbReference type="ARBA" id="ARBA00023277"/>
    </source>
</evidence>
<evidence type="ECO:0000256" key="3">
    <source>
        <dbReference type="ARBA" id="ARBA00012560"/>
    </source>
</evidence>
<evidence type="ECO:0000256" key="10">
    <source>
        <dbReference type="RuleBase" id="RU361207"/>
    </source>
</evidence>
<dbReference type="GO" id="GO:0005975">
    <property type="term" value="P:carbohydrate metabolic process"/>
    <property type="evidence" value="ECO:0007669"/>
    <property type="project" value="InterPro"/>
</dbReference>
<evidence type="ECO:0000256" key="5">
    <source>
        <dbReference type="ARBA" id="ARBA00022676"/>
    </source>
</evidence>
<keyword evidence="7 10" id="KW-0119">Carbohydrate metabolism</keyword>
<dbReference type="NCBIfam" id="TIGR00217">
    <property type="entry name" value="malQ"/>
    <property type="match status" value="1"/>
</dbReference>
<dbReference type="PANTHER" id="PTHR32438">
    <property type="entry name" value="4-ALPHA-GLUCANOTRANSFERASE DPE1, CHLOROPLASTIC/AMYLOPLASTIC"/>
    <property type="match status" value="1"/>
</dbReference>
<organism evidence="11 12">
    <name type="scientific">Acetoanaerobium noterae</name>
    <dbReference type="NCBI Taxonomy" id="745369"/>
    <lineage>
        <taxon>Bacteria</taxon>
        <taxon>Bacillati</taxon>
        <taxon>Bacillota</taxon>
        <taxon>Clostridia</taxon>
        <taxon>Peptostreptococcales</taxon>
        <taxon>Filifactoraceae</taxon>
        <taxon>Acetoanaerobium</taxon>
    </lineage>
</organism>
<dbReference type="RefSeq" id="WP_013361428.1">
    <property type="nucleotide sequence ID" value="NZ_FUYN01000005.1"/>
</dbReference>
<name>A0A1T5CPQ7_9FIRM</name>
<dbReference type="InterPro" id="IPR003385">
    <property type="entry name" value="Glyco_hydro_77"/>
</dbReference>
<gene>
    <name evidence="11" type="ORF">SAMN02745120_2321</name>
</gene>
<proteinExistence type="inferred from homology"/>
<dbReference type="Gene3D" id="3.20.20.80">
    <property type="entry name" value="Glycosidases"/>
    <property type="match status" value="1"/>
</dbReference>
<dbReference type="OrthoDB" id="9811841at2"/>
<evidence type="ECO:0000256" key="2">
    <source>
        <dbReference type="ARBA" id="ARBA00005684"/>
    </source>
</evidence>
<dbReference type="GO" id="GO:0004134">
    <property type="term" value="F:4-alpha-glucanotransferase activity"/>
    <property type="evidence" value="ECO:0007669"/>
    <property type="project" value="UniProtKB-EC"/>
</dbReference>
<dbReference type="PANTHER" id="PTHR32438:SF5">
    <property type="entry name" value="4-ALPHA-GLUCANOTRANSFERASE DPE1, CHLOROPLASTIC_AMYLOPLASTIC"/>
    <property type="match status" value="1"/>
</dbReference>
<dbReference type="InterPro" id="IPR017853">
    <property type="entry name" value="GH"/>
</dbReference>
<comment type="catalytic activity">
    <reaction evidence="1 10">
        <text>Transfers a segment of a (1-&gt;4)-alpha-D-glucan to a new position in an acceptor, which may be glucose or a (1-&gt;4)-alpha-D-glucan.</text>
        <dbReference type="EC" id="2.4.1.25"/>
    </reaction>
</comment>
<keyword evidence="12" id="KW-1185">Reference proteome</keyword>
<sequence length="498" mass="57789">MINKIQEPFERGAGTLLPVASLPSNYGIGTFGKAAYDFVDFLHKSGQKYWQVLPIGPTGYGDSPYQSFSAFAGNPYFIDFDFLIEENLLDIRDIEKINWGDNPNLIDYGKIYENRYSVLRVAFKNFNTSDESFIEFCDANSFWLDDYSDYMAIKDLFKGVEWLKWPEDIRNRDKDALENYRIKLSDDIMFWKFLQFKFIVQLNQLKKYAHNKNITIIGDIPIYVALDSSDVWANLKEFQMDESKKPTMVAGVPPDMFSSTGQLWGNPLYDWDYMKADNFSWWRKRMKYSALLYDIIRIDHFIGIVHYYSIKYGEETAMNGFWKDGPGHDLINSINEEIGSSKIIAEDLGVVTQKVKQLLKDSGYPGMRLLQFGFDSDARNENLAKHCPSNSVVYGGTHDNETLRGYFQNLDSKSRAKARKMLDIKQNRFFVWKVIESGFKSKANTVIFQIQDYLELDNSARMNVPSTIGGNWCWRLLPNQISDDLIHKIENLIKITKR</sequence>
<dbReference type="Proteomes" id="UP000243406">
    <property type="component" value="Unassembled WGS sequence"/>
</dbReference>
<evidence type="ECO:0000256" key="8">
    <source>
        <dbReference type="ARBA" id="ARBA00031423"/>
    </source>
</evidence>
<dbReference type="NCBIfam" id="NF011080">
    <property type="entry name" value="PRK14508.1-3"/>
    <property type="match status" value="1"/>
</dbReference>
<protein>
    <recommendedName>
        <fullName evidence="4 10">4-alpha-glucanotransferase</fullName>
        <ecNumber evidence="3 10">2.4.1.25</ecNumber>
    </recommendedName>
    <alternativeName>
        <fullName evidence="8 10">Amylomaltase</fullName>
    </alternativeName>
    <alternativeName>
        <fullName evidence="9 10">Disproportionating enzyme</fullName>
    </alternativeName>
</protein>
<dbReference type="SUPFAM" id="SSF51445">
    <property type="entry name" value="(Trans)glycosidases"/>
    <property type="match status" value="1"/>
</dbReference>
<keyword evidence="6 10" id="KW-0808">Transferase</keyword>
<evidence type="ECO:0000256" key="9">
    <source>
        <dbReference type="ARBA" id="ARBA00031501"/>
    </source>
</evidence>
<evidence type="ECO:0000256" key="1">
    <source>
        <dbReference type="ARBA" id="ARBA00000439"/>
    </source>
</evidence>
<evidence type="ECO:0000313" key="12">
    <source>
        <dbReference type="Proteomes" id="UP000243406"/>
    </source>
</evidence>
<keyword evidence="5 10" id="KW-0328">Glycosyltransferase</keyword>
<accession>A0A1T5CPQ7</accession>
<evidence type="ECO:0000313" key="11">
    <source>
        <dbReference type="EMBL" id="SKB61414.1"/>
    </source>
</evidence>
<dbReference type="EMBL" id="FUYN01000005">
    <property type="protein sequence ID" value="SKB61414.1"/>
    <property type="molecule type" value="Genomic_DNA"/>
</dbReference>
<evidence type="ECO:0000256" key="4">
    <source>
        <dbReference type="ARBA" id="ARBA00020295"/>
    </source>
</evidence>
<dbReference type="AlphaFoldDB" id="A0A1T5CPQ7"/>
<dbReference type="Pfam" id="PF02446">
    <property type="entry name" value="Glyco_hydro_77"/>
    <property type="match status" value="1"/>
</dbReference>
<dbReference type="EC" id="2.4.1.25" evidence="3 10"/>